<reference evidence="10" key="1">
    <citation type="journal article" date="2016" name="Am. J. Bot.">
        <title>Hiding in plain sight: Koshicola spirodelophila gen. et sp. nov. (Chaetopeltidales, Chlorophyceae), a novel green alga associated with the aquatic angiosperm Spirodela polyrhiza.</title>
        <authorList>
            <person name="Watanabe S."/>
            <person name="Fucikova K."/>
            <person name="Lewis L.A."/>
            <person name="Lewis P.O."/>
        </authorList>
    </citation>
    <scope>NUCLEOTIDE SEQUENCE</scope>
    <source>
        <strain evidence="10">W1C4</strain>
    </source>
</reference>
<dbReference type="NCBIfam" id="TIGR01009">
    <property type="entry name" value="rpsC_bact"/>
    <property type="match status" value="1"/>
</dbReference>
<evidence type="ECO:0000256" key="8">
    <source>
        <dbReference type="SAM" id="MobiDB-lite"/>
    </source>
</evidence>
<proteinExistence type="inferred from homology"/>
<feature type="compositionally biased region" description="Polar residues" evidence="8">
    <location>
        <begin position="1032"/>
        <end position="1045"/>
    </location>
</feature>
<dbReference type="InterPro" id="IPR018280">
    <property type="entry name" value="Ribosomal_uS3_CS"/>
</dbReference>
<dbReference type="GO" id="GO:0022627">
    <property type="term" value="C:cytosolic small ribosomal subunit"/>
    <property type="evidence" value="ECO:0007669"/>
    <property type="project" value="TreeGrafter"/>
</dbReference>
<comment type="similarity">
    <text evidence="1 5 6">Belongs to the universal ribosomal protein uS3 family.</text>
</comment>
<keyword evidence="2 5" id="KW-0689">Ribosomal protein</keyword>
<dbReference type="InterPro" id="IPR036419">
    <property type="entry name" value="Ribosomal_S3_C_sf"/>
</dbReference>
<feature type="region of interest" description="Disordered" evidence="8">
    <location>
        <begin position="1030"/>
        <end position="1058"/>
    </location>
</feature>
<dbReference type="InterPro" id="IPR015946">
    <property type="entry name" value="KH_dom-like_a/b"/>
</dbReference>
<evidence type="ECO:0000313" key="10">
    <source>
        <dbReference type="EMBL" id="ANB40198.1"/>
    </source>
</evidence>
<dbReference type="GO" id="GO:0003723">
    <property type="term" value="F:RNA binding"/>
    <property type="evidence" value="ECO:0007669"/>
    <property type="project" value="InterPro"/>
</dbReference>
<evidence type="ECO:0000256" key="6">
    <source>
        <dbReference type="RuleBase" id="RU003624"/>
    </source>
</evidence>
<feature type="region of interest" description="Disordered" evidence="8">
    <location>
        <begin position="115"/>
        <end position="149"/>
    </location>
</feature>
<feature type="domain" description="Small ribosomal subunit protein uS3 C-terminal" evidence="9">
    <location>
        <begin position="1385"/>
        <end position="1473"/>
    </location>
</feature>
<dbReference type="PANTHER" id="PTHR11760">
    <property type="entry name" value="30S/40S RIBOSOMAL PROTEIN S3"/>
    <property type="match status" value="1"/>
</dbReference>
<dbReference type="PROSITE" id="PS00548">
    <property type="entry name" value="RIBOSOMAL_S3"/>
    <property type="match status" value="1"/>
</dbReference>
<dbReference type="Pfam" id="PF00189">
    <property type="entry name" value="Ribosomal_S3_C"/>
    <property type="match status" value="1"/>
</dbReference>
<keyword evidence="7 10" id="KW-0934">Plastid</keyword>
<dbReference type="InterPro" id="IPR057258">
    <property type="entry name" value="Ribosomal_uS3"/>
</dbReference>
<gene>
    <name evidence="5 10" type="primary">rps3</name>
    <name evidence="10" type="ORF">AM597_76</name>
</gene>
<evidence type="ECO:0000256" key="1">
    <source>
        <dbReference type="ARBA" id="ARBA00010761"/>
    </source>
</evidence>
<name>A0A160E7N5_9CHLO</name>
<dbReference type="Gene3D" id="3.30.1140.32">
    <property type="entry name" value="Ribosomal protein S3, C-terminal domain"/>
    <property type="match status" value="1"/>
</dbReference>
<dbReference type="SUPFAM" id="SSF54821">
    <property type="entry name" value="Ribosomal protein S3 C-terminal domain"/>
    <property type="match status" value="1"/>
</dbReference>
<dbReference type="GO" id="GO:0009507">
    <property type="term" value="C:chloroplast"/>
    <property type="evidence" value="ECO:0007669"/>
    <property type="project" value="UniProtKB-SubCell"/>
</dbReference>
<dbReference type="GO" id="GO:0006412">
    <property type="term" value="P:translation"/>
    <property type="evidence" value="ECO:0007669"/>
    <property type="project" value="UniProtKB-UniRule"/>
</dbReference>
<dbReference type="CDD" id="cd02412">
    <property type="entry name" value="KH-II_30S_S3"/>
    <property type="match status" value="1"/>
</dbReference>
<dbReference type="InterPro" id="IPR005704">
    <property type="entry name" value="Ribosomal_uS3_bac-typ"/>
</dbReference>
<dbReference type="PANTHER" id="PTHR11760:SF19">
    <property type="entry name" value="SMALL RIBOSOMAL SUBUNIT PROTEIN US3C"/>
    <property type="match status" value="1"/>
</dbReference>
<sequence>MGQKVHPLGYRVGITQQHYARWFANPDQYAQYVLEDFLLRQSLTTAFPPENLPRSFEDLGETRVVHVKIERFLRNTIKIKIYAVNPFFLTSFKKNNAGDAFQKKTSNYSRTNQVRQSTKFTKNKQIGKGREKTSSLSSKFSGDRSSRKLMEQNRPKKMDIVFKYDQIILKKRKELQKAKLQAIFCKLKAPFLLNLTSQKKNVSSQNKFFANKQVFKVKKNNLNPLLNYCTDLVSTKAVNKSFVAEKKNRKKDATPLVKFKNLWEWGLIGINLSSHPVYTESQKFLNLNSFLILKTLIKDLEVFQFGLKTLISSCLKSTSFPSGMVEKVNKFQENVFSSNFLTKLLKLYSTSKKKVKNKASKNSKAALTKKTVGGKRPYNLKKNPQWLKTFWVKNSQGLLIRLKLKLLIIERLVSYLNLQYFGPYAINIPVGEGSGTGNQHNTFQHTTNKKSVLQIKNYQTIFSNKSNSLNKIISLSPFYNLYENLIESLFLSFHSMNFAVLPTKILKNVPKGNKISETLLNTLKPQKTQKTQKKIKTKSKNKSKSLIKTKEFLNTTSGVQAPFSSKFLNIRSGVFVPCSNIKIQNNLETTISSSYFNFHLKKKSKPRSAIKAEKQKICLNLFENLLKKAEFISNFSSLFLNLSNKSGAPTPLQSFNKLSDLSISLKITQLLSLIQNYKKKTLFSDLISHNILLLSKKYLKKKSKTFLSKSSSIANSSQTSFLTGTVKKSFKKSKKEVGQGTHSNLQPRSSFGCAQDSAQPLETNYFTTNDFLNVTIGNEIFQNSLNINKKYLKILSYQKNIYAIKSKYFKYLNLQVVKSGDPAVLSLEKLKKISFFSNFSNNFSYLDFSFWNLILKNYKMNHLIIEMIRWWVILYNSSSHLLGTNKNQQTTTMSQKINIFYILTLTKITNLLLNTNSLNFSVLRHNKNFKTYSNVFNPNSCFELLQMSKRKKKLKKKVSQRSRSFLKGGASLFFKRDSYFLYINQLLFLWEPLQLPHCGAPTPHPCEIATPHYGAPTPQSFKKQSFKKQGVLNDSGSGSPQYNNTKKPEVGQEHHSSLDKKNRLINRISELTTRLKQLNRYLNKIIPLKSDTKTGRLEKILIYVNKNIIKYKLIKQLLQLKIEYINFFTNLEFQELDVISIKEEYNKKRLSYILQNLRNLNLKTKEGAQGIPSSVLGGLVESPALDKLQGIKRKFLKPFIVDFNTKITLKAQEKVFLKKSSLLKTLSQKLKTNYYQNIVNTNARRRLVNQMLSKYGGRHFQKSPLVKEKIPALLIQRLFKYFYSQNLNNNFLNSLVRLDVNKNMGATSLQKEGFFKYSRREGQNLIHFNSVLNYNLLNKQIYKAENILKLCENLAKIKMLPKVSSIQFISVRTPKQYAICLANFIVEKLEKRFSFRGTMKKAIELLKPNKKRFSKYIKGVKIQIAGRLNGAEIARTEWIREGQVPLQTLKANIDYSYKTANTIYGILGVKVWIFKDI</sequence>
<accession>A0A160E7N5</accession>
<dbReference type="SUPFAM" id="SSF54814">
    <property type="entry name" value="Prokaryotic type KH domain (KH-domain type II)"/>
    <property type="match status" value="1"/>
</dbReference>
<evidence type="ECO:0000256" key="4">
    <source>
        <dbReference type="ARBA" id="ARBA00035154"/>
    </source>
</evidence>
<evidence type="ECO:0000256" key="5">
    <source>
        <dbReference type="HAMAP-Rule" id="MF_01309"/>
    </source>
</evidence>
<organism evidence="10">
    <name type="scientific">Koshicola spirodelophila</name>
    <dbReference type="NCBI Taxonomy" id="1707787"/>
    <lineage>
        <taxon>Eukaryota</taxon>
        <taxon>Viridiplantae</taxon>
        <taxon>Chlorophyta</taxon>
        <taxon>core chlorophytes</taxon>
        <taxon>Chlorophyceae</taxon>
        <taxon>OCC clade</taxon>
        <taxon>Chaetopeltidales</taxon>
        <taxon>Chaetopeltidaceae</taxon>
        <taxon>Koshicola</taxon>
    </lineage>
</organism>
<protein>
    <recommendedName>
        <fullName evidence="4 5">Small ribosomal subunit protein uS3c</fullName>
    </recommendedName>
</protein>
<evidence type="ECO:0000256" key="3">
    <source>
        <dbReference type="ARBA" id="ARBA00023274"/>
    </source>
</evidence>
<dbReference type="GO" id="GO:0003735">
    <property type="term" value="F:structural constituent of ribosome"/>
    <property type="evidence" value="ECO:0007669"/>
    <property type="project" value="InterPro"/>
</dbReference>
<dbReference type="Gene3D" id="3.30.300.20">
    <property type="match status" value="1"/>
</dbReference>
<comment type="subcellular location">
    <subcellularLocation>
        <location evidence="5 7">Plastid</location>
        <location evidence="5 7">Chloroplast</location>
    </subcellularLocation>
</comment>
<keyword evidence="7 10" id="KW-0150">Chloroplast</keyword>
<dbReference type="HAMAP" id="MF_01309_B">
    <property type="entry name" value="Ribosomal_uS3_B"/>
    <property type="match status" value="1"/>
</dbReference>
<comment type="subunit">
    <text evidence="5 7">Part of the 30S ribosomal subunit.</text>
</comment>
<geneLocation type="chloroplast" evidence="10"/>
<feature type="compositionally biased region" description="Basic and acidic residues" evidence="8">
    <location>
        <begin position="1046"/>
        <end position="1058"/>
    </location>
</feature>
<keyword evidence="3 5" id="KW-0687">Ribonucleoprotein</keyword>
<evidence type="ECO:0000256" key="7">
    <source>
        <dbReference type="RuleBase" id="RU003626"/>
    </source>
</evidence>
<dbReference type="InterPro" id="IPR009019">
    <property type="entry name" value="KH_sf_prok-type"/>
</dbReference>
<dbReference type="EMBL" id="KT713391">
    <property type="protein sequence ID" value="ANB40198.1"/>
    <property type="molecule type" value="Genomic_DNA"/>
</dbReference>
<evidence type="ECO:0000256" key="2">
    <source>
        <dbReference type="ARBA" id="ARBA00022980"/>
    </source>
</evidence>
<evidence type="ECO:0000259" key="9">
    <source>
        <dbReference type="Pfam" id="PF00189"/>
    </source>
</evidence>
<dbReference type="InterPro" id="IPR001351">
    <property type="entry name" value="Ribosomal_uS3_C"/>
</dbReference>